<feature type="compositionally biased region" description="Low complexity" evidence="6">
    <location>
        <begin position="413"/>
        <end position="451"/>
    </location>
</feature>
<evidence type="ECO:0000256" key="6">
    <source>
        <dbReference type="SAM" id="MobiDB-lite"/>
    </source>
</evidence>
<feature type="region of interest" description="Disordered" evidence="6">
    <location>
        <begin position="1"/>
        <end position="59"/>
    </location>
</feature>
<evidence type="ECO:0000256" key="4">
    <source>
        <dbReference type="ARBA" id="ARBA00023163"/>
    </source>
</evidence>
<dbReference type="Proteomes" id="UP000311382">
    <property type="component" value="Unassembled WGS sequence"/>
</dbReference>
<dbReference type="PANTHER" id="PTHR33572:SF18">
    <property type="entry name" value="SPORE DEVELOPMENT REGULATOR VOSA"/>
    <property type="match status" value="1"/>
</dbReference>
<dbReference type="EMBL" id="SOZI01000002">
    <property type="protein sequence ID" value="TNY24588.1"/>
    <property type="molecule type" value="Genomic_DNA"/>
</dbReference>
<dbReference type="InterPro" id="IPR038491">
    <property type="entry name" value="Velvet_dom_sf"/>
</dbReference>
<feature type="compositionally biased region" description="Basic residues" evidence="6">
    <location>
        <begin position="357"/>
        <end position="368"/>
    </location>
</feature>
<keyword evidence="3" id="KW-0805">Transcription regulation</keyword>
<feature type="compositionally biased region" description="Basic and acidic residues" evidence="6">
    <location>
        <begin position="523"/>
        <end position="540"/>
    </location>
</feature>
<feature type="compositionally biased region" description="Low complexity" evidence="6">
    <location>
        <begin position="309"/>
        <end position="322"/>
    </location>
</feature>
<dbReference type="Pfam" id="PF11754">
    <property type="entry name" value="Velvet"/>
    <property type="match status" value="2"/>
</dbReference>
<dbReference type="STRING" id="5288.A0A5C5G698"/>
<feature type="compositionally biased region" description="Pro residues" evidence="6">
    <location>
        <begin position="338"/>
        <end position="356"/>
    </location>
</feature>
<keyword evidence="9" id="KW-1185">Reference proteome</keyword>
<name>A0A5C5G698_9BASI</name>
<dbReference type="InterPro" id="IPR021740">
    <property type="entry name" value="Velvet"/>
</dbReference>
<reference evidence="8 9" key="1">
    <citation type="submission" date="2019-03" db="EMBL/GenBank/DDBJ databases">
        <title>Rhodosporidium diobovatum UCD-FST 08-225 genome sequencing, assembly, and annotation.</title>
        <authorList>
            <person name="Fakankun I.U."/>
            <person name="Fristensky B."/>
            <person name="Levin D.B."/>
        </authorList>
    </citation>
    <scope>NUCLEOTIDE SEQUENCE [LARGE SCALE GENOMIC DNA]</scope>
    <source>
        <strain evidence="8 9">UCD-FST 08-225</strain>
    </source>
</reference>
<comment type="subcellular location">
    <subcellularLocation>
        <location evidence="1">Nucleus</location>
    </subcellularLocation>
</comment>
<organism evidence="8 9">
    <name type="scientific">Rhodotorula diobovata</name>
    <dbReference type="NCBI Taxonomy" id="5288"/>
    <lineage>
        <taxon>Eukaryota</taxon>
        <taxon>Fungi</taxon>
        <taxon>Dikarya</taxon>
        <taxon>Basidiomycota</taxon>
        <taxon>Pucciniomycotina</taxon>
        <taxon>Microbotryomycetes</taxon>
        <taxon>Sporidiobolales</taxon>
        <taxon>Sporidiobolaceae</taxon>
        <taxon>Rhodotorula</taxon>
    </lineage>
</organism>
<evidence type="ECO:0000259" key="7">
    <source>
        <dbReference type="PROSITE" id="PS51821"/>
    </source>
</evidence>
<dbReference type="InterPro" id="IPR037525">
    <property type="entry name" value="Velvet_dom"/>
</dbReference>
<evidence type="ECO:0000313" key="9">
    <source>
        <dbReference type="Proteomes" id="UP000311382"/>
    </source>
</evidence>
<evidence type="ECO:0000313" key="8">
    <source>
        <dbReference type="EMBL" id="TNY24588.1"/>
    </source>
</evidence>
<keyword evidence="5" id="KW-0539">Nucleus</keyword>
<feature type="compositionally biased region" description="Pro residues" evidence="6">
    <location>
        <begin position="371"/>
        <end position="392"/>
    </location>
</feature>
<keyword evidence="4" id="KW-0804">Transcription</keyword>
<gene>
    <name evidence="8" type="ORF">DMC30DRAFT_113644</name>
</gene>
<comment type="caution">
    <text evidence="8">The sequence shown here is derived from an EMBL/GenBank/DDBJ whole genome shotgun (WGS) entry which is preliminary data.</text>
</comment>
<evidence type="ECO:0000256" key="1">
    <source>
        <dbReference type="ARBA" id="ARBA00004123"/>
    </source>
</evidence>
<dbReference type="AlphaFoldDB" id="A0A5C5G698"/>
<dbReference type="GO" id="GO:0030435">
    <property type="term" value="P:sporulation resulting in formation of a cellular spore"/>
    <property type="evidence" value="ECO:0007669"/>
    <property type="project" value="UniProtKB-KW"/>
</dbReference>
<dbReference type="OrthoDB" id="5599552at2759"/>
<dbReference type="Gene3D" id="2.60.40.3960">
    <property type="entry name" value="Velvet domain"/>
    <property type="match status" value="1"/>
</dbReference>
<evidence type="ECO:0000256" key="5">
    <source>
        <dbReference type="ARBA" id="ARBA00023242"/>
    </source>
</evidence>
<dbReference type="GO" id="GO:0005634">
    <property type="term" value="C:nucleus"/>
    <property type="evidence" value="ECO:0007669"/>
    <property type="project" value="UniProtKB-SubCell"/>
</dbReference>
<dbReference type="PANTHER" id="PTHR33572">
    <property type="entry name" value="SPORE DEVELOPMENT REGULATOR VOSA"/>
    <property type="match status" value="1"/>
</dbReference>
<evidence type="ECO:0000256" key="2">
    <source>
        <dbReference type="ARBA" id="ARBA00022969"/>
    </source>
</evidence>
<keyword evidence="2" id="KW-0749">Sporulation</keyword>
<evidence type="ECO:0000256" key="3">
    <source>
        <dbReference type="ARBA" id="ARBA00023015"/>
    </source>
</evidence>
<sequence>MVARVPRQGLVQVADHSPNPAALNSPSLYHLDVRQQPRQARMAGSGEKADRRPIDPPPIIRLRTRRPSARKKPAHLLTDDDLATPTLTHTLFMFASLVEEDSEEEMFEVHGSKSALVAGSVVSSLFHLRDQSCFVFPDMSVRMEGRWRFKMSLYEVSEEGVEFRTSILTDVFQVYSSKRFPGMGKSTELSKSFAQQGLKLRIRRPGTKDDETEDAAAPAPKSAPKKRTSRRPSDEQSFAAPPAPRRPSAPVASTSQTVRLPPQRPWASWDAATGPSAALSARQPQPAYQGRAVSYGAGVPLRPPVFEDPSAAYASAPSLSGPHRSVSGSYRAQAHPYGVPPPPPGPPPHAAYPYPHPHPHPHRAHAFPHHSLPPSPHAFPPTHAPPPPPPPSHARAPQSHSPPPILAPIRHLAPPSTSSAPSNAASPGAASGTESSRSASAASTSGTSVSAHPHGHGQHAALGRRLSPPELHTTSVGVGGAGGARPHTQAAESSLRSTDAHDEGERPPAPTRAGSSLAMLLGEGRDAKELEGGDGEVMFH</sequence>
<feature type="domain" description="Velvet" evidence="7">
    <location>
        <begin position="24"/>
        <end position="203"/>
    </location>
</feature>
<dbReference type="PROSITE" id="PS51821">
    <property type="entry name" value="VELVET"/>
    <property type="match status" value="1"/>
</dbReference>
<feature type="region of interest" description="Disordered" evidence="6">
    <location>
        <begin position="195"/>
        <end position="540"/>
    </location>
</feature>
<accession>A0A5C5G698</accession>
<protein>
    <submittedName>
        <fullName evidence="8">Velvet factor-domain-containing protein</fullName>
    </submittedName>
</protein>
<proteinExistence type="predicted"/>